<dbReference type="Proteomes" id="UP000053144">
    <property type="component" value="Chromosome 1"/>
</dbReference>
<dbReference type="AlphaFoldDB" id="A0A0L9TT63"/>
<protein>
    <submittedName>
        <fullName evidence="2">Uncharacterized protein</fullName>
    </submittedName>
</protein>
<dbReference type="Gramene" id="KOM33730">
    <property type="protein sequence ID" value="KOM33730"/>
    <property type="gene ID" value="LR48_Vigan01g328600"/>
</dbReference>
<evidence type="ECO:0000256" key="1">
    <source>
        <dbReference type="SAM" id="MobiDB-lite"/>
    </source>
</evidence>
<gene>
    <name evidence="2" type="ORF">LR48_Vigan01g328600</name>
</gene>
<dbReference type="EMBL" id="CM003371">
    <property type="protein sequence ID" value="KOM33730.1"/>
    <property type="molecule type" value="Genomic_DNA"/>
</dbReference>
<evidence type="ECO:0000313" key="2">
    <source>
        <dbReference type="EMBL" id="KOM33730.1"/>
    </source>
</evidence>
<reference evidence="3" key="1">
    <citation type="journal article" date="2015" name="Proc. Natl. Acad. Sci. U.S.A.">
        <title>Genome sequencing of adzuki bean (Vigna angularis) provides insight into high starch and low fat accumulation and domestication.</title>
        <authorList>
            <person name="Yang K."/>
            <person name="Tian Z."/>
            <person name="Chen C."/>
            <person name="Luo L."/>
            <person name="Zhao B."/>
            <person name="Wang Z."/>
            <person name="Yu L."/>
            <person name="Li Y."/>
            <person name="Sun Y."/>
            <person name="Li W."/>
            <person name="Chen Y."/>
            <person name="Li Y."/>
            <person name="Zhang Y."/>
            <person name="Ai D."/>
            <person name="Zhao J."/>
            <person name="Shang C."/>
            <person name="Ma Y."/>
            <person name="Wu B."/>
            <person name="Wang M."/>
            <person name="Gao L."/>
            <person name="Sun D."/>
            <person name="Zhang P."/>
            <person name="Guo F."/>
            <person name="Wang W."/>
            <person name="Li Y."/>
            <person name="Wang J."/>
            <person name="Varshney R.K."/>
            <person name="Wang J."/>
            <person name="Ling H.Q."/>
            <person name="Wan P."/>
        </authorList>
    </citation>
    <scope>NUCLEOTIDE SEQUENCE</scope>
    <source>
        <strain evidence="3">cv. Jingnong 6</strain>
    </source>
</reference>
<organism evidence="2 3">
    <name type="scientific">Phaseolus angularis</name>
    <name type="common">Azuki bean</name>
    <name type="synonym">Vigna angularis</name>
    <dbReference type="NCBI Taxonomy" id="3914"/>
    <lineage>
        <taxon>Eukaryota</taxon>
        <taxon>Viridiplantae</taxon>
        <taxon>Streptophyta</taxon>
        <taxon>Embryophyta</taxon>
        <taxon>Tracheophyta</taxon>
        <taxon>Spermatophyta</taxon>
        <taxon>Magnoliopsida</taxon>
        <taxon>eudicotyledons</taxon>
        <taxon>Gunneridae</taxon>
        <taxon>Pentapetalae</taxon>
        <taxon>rosids</taxon>
        <taxon>fabids</taxon>
        <taxon>Fabales</taxon>
        <taxon>Fabaceae</taxon>
        <taxon>Papilionoideae</taxon>
        <taxon>50 kb inversion clade</taxon>
        <taxon>NPAAA clade</taxon>
        <taxon>indigoferoid/millettioid clade</taxon>
        <taxon>Phaseoleae</taxon>
        <taxon>Vigna</taxon>
    </lineage>
</organism>
<name>A0A0L9TT63_PHAAN</name>
<accession>A0A0L9TT63</accession>
<feature type="region of interest" description="Disordered" evidence="1">
    <location>
        <begin position="74"/>
        <end position="112"/>
    </location>
</feature>
<sequence>MDPFRGENAMEGKLHALENRIEGKMNVVEGRMEHLEMAVEGLKAESAANRQDSIAMRKDIQELLRVMGVQKHRNSSSQLHGLRHLSLPPSVEENMRRRPPGMGRALRGTPNP</sequence>
<proteinExistence type="predicted"/>
<evidence type="ECO:0000313" key="3">
    <source>
        <dbReference type="Proteomes" id="UP000053144"/>
    </source>
</evidence>